<evidence type="ECO:0000313" key="2">
    <source>
        <dbReference type="Proteomes" id="UP000306236"/>
    </source>
</evidence>
<evidence type="ECO:0000313" key="1">
    <source>
        <dbReference type="EMBL" id="THJ33448.1"/>
    </source>
</evidence>
<dbReference type="Proteomes" id="UP000306236">
    <property type="component" value="Unassembled WGS sequence"/>
</dbReference>
<name>A0A4S5BU31_9BURK</name>
<gene>
    <name evidence="1" type="ORF">E8K88_09185</name>
</gene>
<dbReference type="RefSeq" id="WP_136406373.1">
    <property type="nucleotide sequence ID" value="NZ_SSWX01000010.1"/>
</dbReference>
<dbReference type="AlphaFoldDB" id="A0A4S5BU31"/>
<comment type="caution">
    <text evidence="1">The sequence shown here is derived from an EMBL/GenBank/DDBJ whole genome shotgun (WGS) entry which is preliminary data.</text>
</comment>
<organism evidence="1 2">
    <name type="scientific">Lampropedia aestuarii</name>
    <dbReference type="NCBI Taxonomy" id="2562762"/>
    <lineage>
        <taxon>Bacteria</taxon>
        <taxon>Pseudomonadati</taxon>
        <taxon>Pseudomonadota</taxon>
        <taxon>Betaproteobacteria</taxon>
        <taxon>Burkholderiales</taxon>
        <taxon>Comamonadaceae</taxon>
        <taxon>Lampropedia</taxon>
    </lineage>
</organism>
<dbReference type="EMBL" id="SSWX01000010">
    <property type="protein sequence ID" value="THJ33448.1"/>
    <property type="molecule type" value="Genomic_DNA"/>
</dbReference>
<keyword evidence="2" id="KW-1185">Reference proteome</keyword>
<protein>
    <submittedName>
        <fullName evidence="1">Uncharacterized protein</fullName>
    </submittedName>
</protein>
<dbReference type="OrthoDB" id="9898212at2"/>
<reference evidence="1 2" key="1">
    <citation type="submission" date="2019-04" db="EMBL/GenBank/DDBJ databases">
        <title>Lampropedia sp YIM MLB12 draf genome.</title>
        <authorList>
            <person name="Wang Y.-X."/>
        </authorList>
    </citation>
    <scope>NUCLEOTIDE SEQUENCE [LARGE SCALE GENOMIC DNA]</scope>
    <source>
        <strain evidence="1 2">YIM MLB12</strain>
    </source>
</reference>
<accession>A0A4S5BU31</accession>
<proteinExistence type="predicted"/>
<sequence>MTDKTLPTRATLAPASQALRVAIKPVFRRLWQRLLAGGRNPSAGRTSIDLSAAHSTEHYLKRGHWLLVQQGSCTIILPMQWQAEWVVQRQQVVHEGDAWLVPVSGYYQLSQRAGPQAAASGRVVICKAR</sequence>